<gene>
    <name evidence="1" type="ORF">BSTOLATCC_MIC9844</name>
</gene>
<evidence type="ECO:0000313" key="1">
    <source>
        <dbReference type="EMBL" id="CAG9314046.1"/>
    </source>
</evidence>
<protein>
    <submittedName>
        <fullName evidence="1">Uncharacterized protein</fullName>
    </submittedName>
</protein>
<dbReference type="InterPro" id="IPR011043">
    <property type="entry name" value="Gal_Oxase/kelch_b-propeller"/>
</dbReference>
<sequence length="317" mass="36940">MGRAITTDFWKFRHIKPRTNVFKPKHVKSKDILVTKYKKTQKVQKKKNACKKSLSSTKSMLLKSIKQNDNQCLQVEGKLIYADANGAIKIDLNLTNTIHKEELFIDEEITLCAMPDRKYFCINFWKGQAFIIDKNLCISEIKDIKPRKFCIIAYLDGLIYAFRKSKAIDVYDFNRNRWKKAANITLRSKHNITSCISFEEKIIIAHYWAGNLRAFDPFSNSISKILKVKPRTGIVLFVAENKLYCIQTGNWVFESLIKDCFQWNCIGKNSIAAQFYGFSHFSLYNGSIYFVGLLHDVYLFRFNIKTRNITFIDKLAN</sequence>
<comment type="caution">
    <text evidence="1">The sequence shown here is derived from an EMBL/GenBank/DDBJ whole genome shotgun (WGS) entry which is preliminary data.</text>
</comment>
<name>A0AAU9IJV5_9CILI</name>
<dbReference type="InterPro" id="IPR015915">
    <property type="entry name" value="Kelch-typ_b-propeller"/>
</dbReference>
<accession>A0AAU9IJV5</accession>
<dbReference type="SUPFAM" id="SSF50965">
    <property type="entry name" value="Galactose oxidase, central domain"/>
    <property type="match status" value="1"/>
</dbReference>
<reference evidence="1" key="1">
    <citation type="submission" date="2021-09" db="EMBL/GenBank/DDBJ databases">
        <authorList>
            <consortium name="AG Swart"/>
            <person name="Singh M."/>
            <person name="Singh A."/>
            <person name="Seah K."/>
            <person name="Emmerich C."/>
        </authorList>
    </citation>
    <scope>NUCLEOTIDE SEQUENCE</scope>
    <source>
        <strain evidence="1">ATCC30299</strain>
    </source>
</reference>
<organism evidence="1 2">
    <name type="scientific">Blepharisma stoltei</name>
    <dbReference type="NCBI Taxonomy" id="1481888"/>
    <lineage>
        <taxon>Eukaryota</taxon>
        <taxon>Sar</taxon>
        <taxon>Alveolata</taxon>
        <taxon>Ciliophora</taxon>
        <taxon>Postciliodesmatophora</taxon>
        <taxon>Heterotrichea</taxon>
        <taxon>Heterotrichida</taxon>
        <taxon>Blepharismidae</taxon>
        <taxon>Blepharisma</taxon>
    </lineage>
</organism>
<evidence type="ECO:0000313" key="2">
    <source>
        <dbReference type="Proteomes" id="UP001162131"/>
    </source>
</evidence>
<dbReference type="Gene3D" id="2.120.10.80">
    <property type="entry name" value="Kelch-type beta propeller"/>
    <property type="match status" value="1"/>
</dbReference>
<dbReference type="Proteomes" id="UP001162131">
    <property type="component" value="Unassembled WGS sequence"/>
</dbReference>
<dbReference type="EMBL" id="CAJZBQ010000011">
    <property type="protein sequence ID" value="CAG9314046.1"/>
    <property type="molecule type" value="Genomic_DNA"/>
</dbReference>
<proteinExistence type="predicted"/>
<dbReference type="AlphaFoldDB" id="A0AAU9IJV5"/>
<keyword evidence="2" id="KW-1185">Reference proteome</keyword>